<gene>
    <name evidence="1" type="ORF">niasHT_031359</name>
</gene>
<evidence type="ECO:0000313" key="1">
    <source>
        <dbReference type="EMBL" id="KAL3082648.1"/>
    </source>
</evidence>
<name>A0ABD2ISW1_9BILA</name>
<comment type="caution">
    <text evidence="1">The sequence shown here is derived from an EMBL/GenBank/DDBJ whole genome shotgun (WGS) entry which is preliminary data.</text>
</comment>
<dbReference type="AlphaFoldDB" id="A0ABD2ISW1"/>
<reference evidence="1 2" key="1">
    <citation type="submission" date="2024-10" db="EMBL/GenBank/DDBJ databases">
        <authorList>
            <person name="Kim D."/>
        </authorList>
    </citation>
    <scope>NUCLEOTIDE SEQUENCE [LARGE SCALE GENOMIC DNA]</scope>
    <source>
        <strain evidence="1">BH-2024</strain>
    </source>
</reference>
<proteinExistence type="predicted"/>
<keyword evidence="2" id="KW-1185">Reference proteome</keyword>
<accession>A0ABD2ISW1</accession>
<evidence type="ECO:0000313" key="2">
    <source>
        <dbReference type="Proteomes" id="UP001620626"/>
    </source>
</evidence>
<dbReference type="Proteomes" id="UP001620626">
    <property type="component" value="Unassembled WGS sequence"/>
</dbReference>
<organism evidence="1 2">
    <name type="scientific">Heterodera trifolii</name>
    <dbReference type="NCBI Taxonomy" id="157864"/>
    <lineage>
        <taxon>Eukaryota</taxon>
        <taxon>Metazoa</taxon>
        <taxon>Ecdysozoa</taxon>
        <taxon>Nematoda</taxon>
        <taxon>Chromadorea</taxon>
        <taxon>Rhabditida</taxon>
        <taxon>Tylenchina</taxon>
        <taxon>Tylenchomorpha</taxon>
        <taxon>Tylenchoidea</taxon>
        <taxon>Heteroderidae</taxon>
        <taxon>Heteroderinae</taxon>
        <taxon>Heterodera</taxon>
    </lineage>
</organism>
<sequence length="79" mass="9282">MAEENPKWKEAKEREAAAETMRRIYASQQRDRSPYISDRAKFEARQNVRQWRRSVSSPPIDGFVSSICLRLLNLASKLR</sequence>
<protein>
    <submittedName>
        <fullName evidence="1">Uncharacterized protein</fullName>
    </submittedName>
</protein>
<dbReference type="EMBL" id="JBICBT010001103">
    <property type="protein sequence ID" value="KAL3082648.1"/>
    <property type="molecule type" value="Genomic_DNA"/>
</dbReference>